<keyword evidence="1" id="KW-0472">Membrane</keyword>
<evidence type="ECO:0000256" key="1">
    <source>
        <dbReference type="SAM" id="Phobius"/>
    </source>
</evidence>
<proteinExistence type="predicted"/>
<dbReference type="EMBL" id="KQ422341">
    <property type="protein sequence ID" value="KOF75101.1"/>
    <property type="molecule type" value="Genomic_DNA"/>
</dbReference>
<feature type="transmembrane region" description="Helical" evidence="1">
    <location>
        <begin position="105"/>
        <end position="122"/>
    </location>
</feature>
<keyword evidence="1" id="KW-1133">Transmembrane helix</keyword>
<gene>
    <name evidence="2" type="ORF">OCBIM_22035247mg</name>
</gene>
<accession>A0A0L8GDK9</accession>
<name>A0A0L8GDK9_OCTBM</name>
<evidence type="ECO:0000313" key="2">
    <source>
        <dbReference type="EMBL" id="KOF75101.1"/>
    </source>
</evidence>
<sequence>MYSLHTDASVTQANDGNKVHVATIRNQLALFYTFQATFLVQQSFTYIGFPSNCFSLTFHLFKTTNIFWSQYFAWFSYSTALQQRISYPLPYDILLRCRKGFPSSFILFLLLIFETIFFIPTLL</sequence>
<reference evidence="2" key="1">
    <citation type="submission" date="2015-07" db="EMBL/GenBank/DDBJ databases">
        <title>MeaNS - Measles Nucleotide Surveillance Program.</title>
        <authorList>
            <person name="Tran T."/>
            <person name="Druce J."/>
        </authorList>
    </citation>
    <scope>NUCLEOTIDE SEQUENCE</scope>
    <source>
        <strain evidence="2">UCB-OBI-ISO-001</strain>
        <tissue evidence="2">Gonad</tissue>
    </source>
</reference>
<organism evidence="2">
    <name type="scientific">Octopus bimaculoides</name>
    <name type="common">California two-spotted octopus</name>
    <dbReference type="NCBI Taxonomy" id="37653"/>
    <lineage>
        <taxon>Eukaryota</taxon>
        <taxon>Metazoa</taxon>
        <taxon>Spiralia</taxon>
        <taxon>Lophotrochozoa</taxon>
        <taxon>Mollusca</taxon>
        <taxon>Cephalopoda</taxon>
        <taxon>Coleoidea</taxon>
        <taxon>Octopodiformes</taxon>
        <taxon>Octopoda</taxon>
        <taxon>Incirrata</taxon>
        <taxon>Octopodidae</taxon>
        <taxon>Octopus</taxon>
    </lineage>
</organism>
<dbReference type="AlphaFoldDB" id="A0A0L8GDK9"/>
<keyword evidence="1" id="KW-0812">Transmembrane</keyword>
<protein>
    <submittedName>
        <fullName evidence="2">Uncharacterized protein</fullName>
    </submittedName>
</protein>